<gene>
    <name evidence="2" type="ORF">NCTC13163_00851</name>
</gene>
<feature type="transmembrane region" description="Helical" evidence="1">
    <location>
        <begin position="7"/>
        <end position="28"/>
    </location>
</feature>
<protein>
    <submittedName>
        <fullName evidence="2">Uncharacterized protein</fullName>
    </submittedName>
</protein>
<reference evidence="2 3" key="1">
    <citation type="submission" date="2018-06" db="EMBL/GenBank/DDBJ databases">
        <authorList>
            <consortium name="Pathogen Informatics"/>
            <person name="Doyle S."/>
        </authorList>
    </citation>
    <scope>NUCLEOTIDE SEQUENCE [LARGE SCALE GENOMIC DNA]</scope>
    <source>
        <strain evidence="2 3">NCTC13163</strain>
    </source>
</reference>
<dbReference type="OrthoDB" id="1925744at2"/>
<feature type="transmembrane region" description="Helical" evidence="1">
    <location>
        <begin position="34"/>
        <end position="53"/>
    </location>
</feature>
<keyword evidence="1" id="KW-0812">Transmembrane</keyword>
<accession>A0A377FSF4</accession>
<dbReference type="AlphaFoldDB" id="A0A377FSF4"/>
<proteinExistence type="predicted"/>
<dbReference type="RefSeq" id="WP_024370474.1">
    <property type="nucleotide sequence ID" value="NZ_UGGP01000001.1"/>
</dbReference>
<feature type="transmembrane region" description="Helical" evidence="1">
    <location>
        <begin position="60"/>
        <end position="88"/>
    </location>
</feature>
<evidence type="ECO:0000256" key="1">
    <source>
        <dbReference type="SAM" id="Phobius"/>
    </source>
</evidence>
<evidence type="ECO:0000313" key="2">
    <source>
        <dbReference type="EMBL" id="STO07504.1"/>
    </source>
</evidence>
<dbReference type="EMBL" id="UGGP01000001">
    <property type="protein sequence ID" value="STO07504.1"/>
    <property type="molecule type" value="Genomic_DNA"/>
</dbReference>
<dbReference type="STRING" id="1397694.GCA_000702585_01365"/>
<dbReference type="Proteomes" id="UP000254060">
    <property type="component" value="Unassembled WGS sequence"/>
</dbReference>
<keyword evidence="1" id="KW-0472">Membrane</keyword>
<keyword evidence="1" id="KW-1133">Transmembrane helix</keyword>
<name>A0A377FSF4_9BACL</name>
<sequence length="107" mass="11633">MVRNLKWLGAAFEAFLGIPILGGLFIISMGYSPLGFMLAFHIVVLVLSLTRLNRLSFGPIVGITASVLGFIPIVGMMLHWAAAIALTIDALTTTRERSRVTKDTDPF</sequence>
<evidence type="ECO:0000313" key="3">
    <source>
        <dbReference type="Proteomes" id="UP000254060"/>
    </source>
</evidence>
<organism evidence="2 3">
    <name type="scientific">Exiguobacterium aurantiacum</name>
    <dbReference type="NCBI Taxonomy" id="33987"/>
    <lineage>
        <taxon>Bacteria</taxon>
        <taxon>Bacillati</taxon>
        <taxon>Bacillota</taxon>
        <taxon>Bacilli</taxon>
        <taxon>Bacillales</taxon>
        <taxon>Bacillales Family XII. Incertae Sedis</taxon>
        <taxon>Exiguobacterium</taxon>
    </lineage>
</organism>